<proteinExistence type="predicted"/>
<evidence type="ECO:0008006" key="4">
    <source>
        <dbReference type="Google" id="ProtNLM"/>
    </source>
</evidence>
<keyword evidence="1" id="KW-1133">Transmembrane helix</keyword>
<keyword evidence="1" id="KW-0472">Membrane</keyword>
<dbReference type="InterPro" id="IPR036388">
    <property type="entry name" value="WH-like_DNA-bd_sf"/>
</dbReference>
<dbReference type="InterPro" id="IPR016032">
    <property type="entry name" value="Sig_transdc_resp-reg_C-effctor"/>
</dbReference>
<dbReference type="GO" id="GO:0003677">
    <property type="term" value="F:DNA binding"/>
    <property type="evidence" value="ECO:0007669"/>
    <property type="project" value="InterPro"/>
</dbReference>
<dbReference type="AlphaFoldDB" id="A0A9W6EVD4"/>
<keyword evidence="3" id="KW-1185">Reference proteome</keyword>
<accession>A0A9W6EVD4</accession>
<sequence>MDSAYIQLNELINEAVETNKHNEELILLDRKCHYLYNITDLNNLLTTSQELEKKAIKYKKPVYQAAANLYLSESYSMNDMQEKALECLNIAEKLIEKAPEITTNVFYIKSNILLSQGNIYYDKKEYNKAIAKIKTVIKSGKLLTDSIMYNQFQFVNYSNLANIYLKINIDSAKYYVHKSIALESQKYSQLNITGSNFYVLGKVNQHENNIPDALRNYKKSYHIIEEYGDGLIRSDLYRSLQEVYTELGKADSAKIYGDKLKEYELLNLQNKYKSLKTIIKETDDSTKESEATLLLIIGVAVIVILIISILLIYFLRKRKLQAITPIETEQEKLAKNYDKLLELIKKDDPAFLSNFEEIFPDFRNNLLAINTELNISEITFCALLKLNLSTKKIAQLTFIETRTVQNKKHRIRKKLSIPKEIDTYNWFNSI</sequence>
<evidence type="ECO:0000313" key="2">
    <source>
        <dbReference type="EMBL" id="GLB52387.1"/>
    </source>
</evidence>
<name>A0A9W6EVD4_9FLAO</name>
<feature type="transmembrane region" description="Helical" evidence="1">
    <location>
        <begin position="293"/>
        <end position="315"/>
    </location>
</feature>
<dbReference type="Gene3D" id="1.10.10.10">
    <property type="entry name" value="Winged helix-like DNA-binding domain superfamily/Winged helix DNA-binding domain"/>
    <property type="match status" value="1"/>
</dbReference>
<dbReference type="GO" id="GO:0006355">
    <property type="term" value="P:regulation of DNA-templated transcription"/>
    <property type="evidence" value="ECO:0007669"/>
    <property type="project" value="InterPro"/>
</dbReference>
<keyword evidence="1" id="KW-0812">Transmembrane</keyword>
<dbReference type="SUPFAM" id="SSF46894">
    <property type="entry name" value="C-terminal effector domain of the bipartite response regulators"/>
    <property type="match status" value="1"/>
</dbReference>
<evidence type="ECO:0000256" key="1">
    <source>
        <dbReference type="SAM" id="Phobius"/>
    </source>
</evidence>
<evidence type="ECO:0000313" key="3">
    <source>
        <dbReference type="Proteomes" id="UP001143545"/>
    </source>
</evidence>
<organism evidence="2 3">
    <name type="scientific">Neptunitalea chrysea</name>
    <dbReference type="NCBI Taxonomy" id="1647581"/>
    <lineage>
        <taxon>Bacteria</taxon>
        <taxon>Pseudomonadati</taxon>
        <taxon>Bacteroidota</taxon>
        <taxon>Flavobacteriia</taxon>
        <taxon>Flavobacteriales</taxon>
        <taxon>Flavobacteriaceae</taxon>
        <taxon>Neptunitalea</taxon>
    </lineage>
</organism>
<dbReference type="SUPFAM" id="SSF48452">
    <property type="entry name" value="TPR-like"/>
    <property type="match status" value="1"/>
</dbReference>
<dbReference type="EMBL" id="BRVP01000008">
    <property type="protein sequence ID" value="GLB52387.1"/>
    <property type="molecule type" value="Genomic_DNA"/>
</dbReference>
<gene>
    <name evidence="2" type="ORF">NBRC110019_14270</name>
</gene>
<dbReference type="Gene3D" id="1.25.40.10">
    <property type="entry name" value="Tetratricopeptide repeat domain"/>
    <property type="match status" value="1"/>
</dbReference>
<protein>
    <recommendedName>
        <fullName evidence="4">HTH luxR-type domain-containing protein</fullName>
    </recommendedName>
</protein>
<dbReference type="Proteomes" id="UP001143545">
    <property type="component" value="Unassembled WGS sequence"/>
</dbReference>
<comment type="caution">
    <text evidence="2">The sequence shown here is derived from an EMBL/GenBank/DDBJ whole genome shotgun (WGS) entry which is preliminary data.</text>
</comment>
<reference evidence="2" key="1">
    <citation type="submission" date="2022-07" db="EMBL/GenBank/DDBJ databases">
        <title>Taxonomy of Novel Oxalotrophic and Methylotrophic Bacteria.</title>
        <authorList>
            <person name="Sahin N."/>
            <person name="Tani A."/>
        </authorList>
    </citation>
    <scope>NUCLEOTIDE SEQUENCE</scope>
    <source>
        <strain evidence="2">AM327</strain>
    </source>
</reference>
<dbReference type="InterPro" id="IPR011990">
    <property type="entry name" value="TPR-like_helical_dom_sf"/>
</dbReference>